<dbReference type="RefSeq" id="WP_284101137.1">
    <property type="nucleotide sequence ID" value="NZ_JARRAF010000012.1"/>
</dbReference>
<dbReference type="EMBL" id="JARRAF010000012">
    <property type="protein sequence ID" value="MDK2124826.1"/>
    <property type="molecule type" value="Genomic_DNA"/>
</dbReference>
<name>A0ABT7DXR7_9NEIS</name>
<evidence type="ECO:0000256" key="2">
    <source>
        <dbReference type="ARBA" id="ARBA00023015"/>
    </source>
</evidence>
<protein>
    <submittedName>
        <fullName evidence="6">LysR family transcriptional regulator</fullName>
    </submittedName>
</protein>
<dbReference type="InterPro" id="IPR058163">
    <property type="entry name" value="LysR-type_TF_proteobact-type"/>
</dbReference>
<dbReference type="InterPro" id="IPR036390">
    <property type="entry name" value="WH_DNA-bd_sf"/>
</dbReference>
<dbReference type="Pfam" id="PF00126">
    <property type="entry name" value="HTH_1"/>
    <property type="match status" value="1"/>
</dbReference>
<dbReference type="InterPro" id="IPR036388">
    <property type="entry name" value="WH-like_DNA-bd_sf"/>
</dbReference>
<evidence type="ECO:0000259" key="5">
    <source>
        <dbReference type="PROSITE" id="PS50931"/>
    </source>
</evidence>
<evidence type="ECO:0000313" key="7">
    <source>
        <dbReference type="Proteomes" id="UP001172778"/>
    </source>
</evidence>
<dbReference type="PROSITE" id="PS50931">
    <property type="entry name" value="HTH_LYSR"/>
    <property type="match status" value="1"/>
</dbReference>
<dbReference type="InterPro" id="IPR005119">
    <property type="entry name" value="LysR_subst-bd"/>
</dbReference>
<dbReference type="SUPFAM" id="SSF53850">
    <property type="entry name" value="Periplasmic binding protein-like II"/>
    <property type="match status" value="1"/>
</dbReference>
<organism evidence="6 7">
    <name type="scientific">Parachitinimonas caeni</name>
    <dbReference type="NCBI Taxonomy" id="3031301"/>
    <lineage>
        <taxon>Bacteria</taxon>
        <taxon>Pseudomonadati</taxon>
        <taxon>Pseudomonadota</taxon>
        <taxon>Betaproteobacteria</taxon>
        <taxon>Neisseriales</taxon>
        <taxon>Chitinibacteraceae</taxon>
        <taxon>Parachitinimonas</taxon>
    </lineage>
</organism>
<proteinExistence type="inferred from homology"/>
<keyword evidence="2" id="KW-0805">Transcription regulation</keyword>
<dbReference type="InterPro" id="IPR000847">
    <property type="entry name" value="LysR_HTH_N"/>
</dbReference>
<gene>
    <name evidence="6" type="ORF">PZA18_12300</name>
</gene>
<evidence type="ECO:0000313" key="6">
    <source>
        <dbReference type="EMBL" id="MDK2124826.1"/>
    </source>
</evidence>
<comment type="similarity">
    <text evidence="1">Belongs to the LysR transcriptional regulatory family.</text>
</comment>
<reference evidence="6" key="1">
    <citation type="submission" date="2023-03" db="EMBL/GenBank/DDBJ databases">
        <title>Chitinimonas shenzhenensis gen. nov., sp. nov., a novel member of family Burkholderiaceae isolated from activated sludge collected in Shen Zhen, China.</title>
        <authorList>
            <person name="Wang X."/>
        </authorList>
    </citation>
    <scope>NUCLEOTIDE SEQUENCE</scope>
    <source>
        <strain evidence="6">DQS-5</strain>
    </source>
</reference>
<keyword evidence="7" id="KW-1185">Reference proteome</keyword>
<accession>A0ABT7DXR7</accession>
<evidence type="ECO:0000256" key="4">
    <source>
        <dbReference type="ARBA" id="ARBA00023163"/>
    </source>
</evidence>
<dbReference type="PANTHER" id="PTHR30537:SF30">
    <property type="entry name" value="TRANSCRIPTIONAL REGULATOR-RELATED"/>
    <property type="match status" value="1"/>
</dbReference>
<keyword evidence="3" id="KW-0238">DNA-binding</keyword>
<dbReference type="SUPFAM" id="SSF46785">
    <property type="entry name" value="Winged helix' DNA-binding domain"/>
    <property type="match status" value="1"/>
</dbReference>
<feature type="domain" description="HTH lysR-type" evidence="5">
    <location>
        <begin position="3"/>
        <end position="60"/>
    </location>
</feature>
<evidence type="ECO:0000256" key="3">
    <source>
        <dbReference type="ARBA" id="ARBA00023125"/>
    </source>
</evidence>
<sequence>MSDLLACFSTYCRVVERGSVSGAAIDLDLSQATVSRHLQELEARYRAVLLTRTTRSLQITAAGQQVYDYAKSILRSEAELADRVQSAEQTMQGLITIAGPVGFGHAVLNPFLLEYGKRYPELRIRLLLSERQVNLLEEGVDVAIRIGRLADSAMLVRPLGGLRESLVVAPALLPTIWRPRHPDDLASLPRVALARVGPTKLTGPEGAVVEVDRRAAYEVDSALALRDALLAGRGYGAIHEYLVADALQTGRLVRLLPDWALPVWPVNALLMMRVRPHRIDHFLPELSKALQQLPGFNK</sequence>
<comment type="caution">
    <text evidence="6">The sequence shown here is derived from an EMBL/GenBank/DDBJ whole genome shotgun (WGS) entry which is preliminary data.</text>
</comment>
<dbReference type="PANTHER" id="PTHR30537">
    <property type="entry name" value="HTH-TYPE TRANSCRIPTIONAL REGULATOR"/>
    <property type="match status" value="1"/>
</dbReference>
<dbReference type="CDD" id="cd08422">
    <property type="entry name" value="PBP2_CrgA_like"/>
    <property type="match status" value="1"/>
</dbReference>
<dbReference type="Pfam" id="PF03466">
    <property type="entry name" value="LysR_substrate"/>
    <property type="match status" value="1"/>
</dbReference>
<keyword evidence="4" id="KW-0804">Transcription</keyword>
<dbReference type="Gene3D" id="1.10.10.10">
    <property type="entry name" value="Winged helix-like DNA-binding domain superfamily/Winged helix DNA-binding domain"/>
    <property type="match status" value="1"/>
</dbReference>
<dbReference type="Gene3D" id="3.40.190.290">
    <property type="match status" value="1"/>
</dbReference>
<evidence type="ECO:0000256" key="1">
    <source>
        <dbReference type="ARBA" id="ARBA00009437"/>
    </source>
</evidence>
<dbReference type="Proteomes" id="UP001172778">
    <property type="component" value="Unassembled WGS sequence"/>
</dbReference>